<keyword evidence="2" id="KW-0521">NADP</keyword>
<dbReference type="Proteomes" id="UP000297890">
    <property type="component" value="Unassembled WGS sequence"/>
</dbReference>
<dbReference type="InterPro" id="IPR011032">
    <property type="entry name" value="GroES-like_sf"/>
</dbReference>
<dbReference type="InterPro" id="IPR002364">
    <property type="entry name" value="Quin_OxRdtase/zeta-crystal_CS"/>
</dbReference>
<reference evidence="7 8" key="1">
    <citation type="journal article" date="2019" name="ISME J.">
        <title>Candidatus Macondimonas diazotrophica, a novel gammaproteobacterial genus dominating crude-oil-contaminated coastal sediments.</title>
        <authorList>
            <person name="Karthikeyan S."/>
            <person name="Konstantinidis K."/>
        </authorList>
    </citation>
    <scope>NUCLEOTIDE SEQUENCE [LARGE SCALE GENOMIC DNA]</scope>
    <source>
        <strain evidence="7 8">KTK01</strain>
    </source>
</reference>
<dbReference type="InterPro" id="IPR036291">
    <property type="entry name" value="NAD(P)-bd_dom_sf"/>
</dbReference>
<dbReference type="EMBL" id="SRIO01000001">
    <property type="protein sequence ID" value="TFZ84138.1"/>
    <property type="molecule type" value="Genomic_DNA"/>
</dbReference>
<protein>
    <recommendedName>
        <fullName evidence="4">NADPH:quinone reductase</fullName>
        <ecNumber evidence="4">1.6.5.5</ecNumber>
    </recommendedName>
</protein>
<feature type="domain" description="Enoyl reductase (ER)" evidence="6">
    <location>
        <begin position="10"/>
        <end position="319"/>
    </location>
</feature>
<name>A0A4Z0FC89_9GAMM</name>
<dbReference type="EC" id="1.6.5.5" evidence="4"/>
<dbReference type="AlphaFoldDB" id="A0A4Z0FC89"/>
<dbReference type="SUPFAM" id="SSF50129">
    <property type="entry name" value="GroES-like"/>
    <property type="match status" value="1"/>
</dbReference>
<dbReference type="InterPro" id="IPR013154">
    <property type="entry name" value="ADH-like_N"/>
</dbReference>
<dbReference type="InterPro" id="IPR013149">
    <property type="entry name" value="ADH-like_C"/>
</dbReference>
<evidence type="ECO:0000259" key="6">
    <source>
        <dbReference type="SMART" id="SM00829"/>
    </source>
</evidence>
<dbReference type="Gene3D" id="3.90.180.10">
    <property type="entry name" value="Medium-chain alcohol dehydrogenases, catalytic domain"/>
    <property type="match status" value="1"/>
</dbReference>
<dbReference type="Gene3D" id="3.40.50.720">
    <property type="entry name" value="NAD(P)-binding Rossmann-like Domain"/>
    <property type="match status" value="1"/>
</dbReference>
<dbReference type="GO" id="GO:0070402">
    <property type="term" value="F:NADPH binding"/>
    <property type="evidence" value="ECO:0007669"/>
    <property type="project" value="TreeGrafter"/>
</dbReference>
<dbReference type="SMART" id="SM00829">
    <property type="entry name" value="PKS_ER"/>
    <property type="match status" value="1"/>
</dbReference>
<evidence type="ECO:0000256" key="4">
    <source>
        <dbReference type="ARBA" id="ARBA00038919"/>
    </source>
</evidence>
<dbReference type="FunFam" id="3.40.50.720:FF:000053">
    <property type="entry name" value="Quinone oxidoreductase 1"/>
    <property type="match status" value="1"/>
</dbReference>
<dbReference type="OrthoDB" id="9785812at2"/>
<proteinExistence type="inferred from homology"/>
<dbReference type="InterPro" id="IPR047618">
    <property type="entry name" value="QOR-like"/>
</dbReference>
<dbReference type="RefSeq" id="WP_135280498.1">
    <property type="nucleotide sequence ID" value="NZ_SRIO01000001.1"/>
</dbReference>
<keyword evidence="8" id="KW-1185">Reference proteome</keyword>
<accession>A0A4Z0FC89</accession>
<comment type="catalytic activity">
    <reaction evidence="5">
        <text>2 a quinone + NADPH + H(+) = 2 a 1,4-benzosemiquinone + NADP(+)</text>
        <dbReference type="Rhea" id="RHEA:14269"/>
        <dbReference type="ChEBI" id="CHEBI:15378"/>
        <dbReference type="ChEBI" id="CHEBI:57783"/>
        <dbReference type="ChEBI" id="CHEBI:58349"/>
        <dbReference type="ChEBI" id="CHEBI:132124"/>
        <dbReference type="ChEBI" id="CHEBI:134225"/>
        <dbReference type="EC" id="1.6.5.5"/>
    </reaction>
</comment>
<dbReference type="Pfam" id="PF08240">
    <property type="entry name" value="ADH_N"/>
    <property type="match status" value="1"/>
</dbReference>
<dbReference type="CDD" id="cd05286">
    <property type="entry name" value="QOR2"/>
    <property type="match status" value="1"/>
</dbReference>
<comment type="caution">
    <text evidence="7">The sequence shown here is derived from an EMBL/GenBank/DDBJ whole genome shotgun (WGS) entry which is preliminary data.</text>
</comment>
<comment type="similarity">
    <text evidence="1">Belongs to the zinc-containing alcohol dehydrogenase family. Quinone oxidoreductase subfamily.</text>
</comment>
<dbReference type="SUPFAM" id="SSF51735">
    <property type="entry name" value="NAD(P)-binding Rossmann-fold domains"/>
    <property type="match status" value="1"/>
</dbReference>
<evidence type="ECO:0000313" key="8">
    <source>
        <dbReference type="Proteomes" id="UP000297890"/>
    </source>
</evidence>
<keyword evidence="3" id="KW-0560">Oxidoreductase</keyword>
<evidence type="ECO:0000256" key="1">
    <source>
        <dbReference type="ARBA" id="ARBA00010371"/>
    </source>
</evidence>
<dbReference type="GO" id="GO:0005829">
    <property type="term" value="C:cytosol"/>
    <property type="evidence" value="ECO:0007669"/>
    <property type="project" value="TreeGrafter"/>
</dbReference>
<sequence>MQAIRMHQTGGPEVFALETLPDPAPVPGEVLIDVEAVGVNFIDCYHRSGLYPQPLPFTPGVEGAGTVCALGTGVTDWQIGDRVAWAGVPGSYAERIVVPTDRLVPIPATLTAEQAAAALLQGLTARVLTTETCPLAPGDSVLIHAGAGGMGRLLIQLARARGARVITTVGHADKIPLARAAGAERVIDRRHEDVLTACRDWTAGKGVRAVFDGIGEATFDTSLAALARRGMLVLFGQASGPVPPVDPARLAAGSLFLTRPSLFHYIAEPTALRAHATAVFAALAAGELQLLIHQTLTLSDAAAAHRALESGQTVGKLLLIP</sequence>
<gene>
    <name evidence="7" type="ORF">E4680_00960</name>
</gene>
<evidence type="ECO:0000256" key="3">
    <source>
        <dbReference type="ARBA" id="ARBA00023002"/>
    </source>
</evidence>
<evidence type="ECO:0000256" key="5">
    <source>
        <dbReference type="ARBA" id="ARBA00048980"/>
    </source>
</evidence>
<dbReference type="Pfam" id="PF00107">
    <property type="entry name" value="ADH_zinc_N"/>
    <property type="match status" value="1"/>
</dbReference>
<evidence type="ECO:0000313" key="7">
    <source>
        <dbReference type="EMBL" id="TFZ84138.1"/>
    </source>
</evidence>
<dbReference type="InterPro" id="IPR020843">
    <property type="entry name" value="ER"/>
</dbReference>
<organism evidence="7 8">
    <name type="scientific">Candidatus Macondimonas diazotrophica</name>
    <dbReference type="NCBI Taxonomy" id="2305248"/>
    <lineage>
        <taxon>Bacteria</taxon>
        <taxon>Pseudomonadati</taxon>
        <taxon>Pseudomonadota</taxon>
        <taxon>Gammaproteobacteria</taxon>
        <taxon>Chromatiales</taxon>
        <taxon>Ectothiorhodospiraceae</taxon>
        <taxon>Candidatus Macondimonas</taxon>
    </lineage>
</organism>
<dbReference type="PANTHER" id="PTHR48106:SF13">
    <property type="entry name" value="QUINONE OXIDOREDUCTASE-RELATED"/>
    <property type="match status" value="1"/>
</dbReference>
<dbReference type="GO" id="GO:0003960">
    <property type="term" value="F:quinone reductase (NADPH) activity"/>
    <property type="evidence" value="ECO:0007669"/>
    <property type="project" value="UniProtKB-EC"/>
</dbReference>
<dbReference type="GO" id="GO:0008270">
    <property type="term" value="F:zinc ion binding"/>
    <property type="evidence" value="ECO:0007669"/>
    <property type="project" value="InterPro"/>
</dbReference>
<dbReference type="PROSITE" id="PS01162">
    <property type="entry name" value="QOR_ZETA_CRYSTAL"/>
    <property type="match status" value="1"/>
</dbReference>
<dbReference type="PANTHER" id="PTHR48106">
    <property type="entry name" value="QUINONE OXIDOREDUCTASE PIG3-RELATED"/>
    <property type="match status" value="1"/>
</dbReference>
<dbReference type="GO" id="GO:0035925">
    <property type="term" value="F:mRNA 3'-UTR AU-rich region binding"/>
    <property type="evidence" value="ECO:0007669"/>
    <property type="project" value="TreeGrafter"/>
</dbReference>
<evidence type="ECO:0000256" key="2">
    <source>
        <dbReference type="ARBA" id="ARBA00022857"/>
    </source>
</evidence>